<comment type="caution">
    <text evidence="2">The sequence shown here is derived from an EMBL/GenBank/DDBJ whole genome shotgun (WGS) entry which is preliminary data.</text>
</comment>
<dbReference type="Pfam" id="PF05800">
    <property type="entry name" value="GvpO"/>
    <property type="match status" value="1"/>
</dbReference>
<organism evidence="2 3">
    <name type="scientific">Streptomyces natalensis ATCC 27448</name>
    <dbReference type="NCBI Taxonomy" id="1240678"/>
    <lineage>
        <taxon>Bacteria</taxon>
        <taxon>Bacillati</taxon>
        <taxon>Actinomycetota</taxon>
        <taxon>Actinomycetes</taxon>
        <taxon>Kitasatosporales</taxon>
        <taxon>Streptomycetaceae</taxon>
        <taxon>Streptomyces</taxon>
    </lineage>
</organism>
<gene>
    <name evidence="2" type="ORF">SNA_23755</name>
</gene>
<reference evidence="2 3" key="1">
    <citation type="submission" date="2014-09" db="EMBL/GenBank/DDBJ databases">
        <title>Draft genome sequence of Streptomyces natalensis ATCC 27448, producer of the antifungal pimaricin.</title>
        <authorList>
            <person name="Mendes M.V."/>
            <person name="Beites T."/>
            <person name="Pires S."/>
            <person name="Santos C.L."/>
            <person name="Moradas-Ferreira P."/>
        </authorList>
    </citation>
    <scope>NUCLEOTIDE SEQUENCE [LARGE SCALE GENOMIC DNA]</scope>
    <source>
        <strain evidence="2 3">ATCC 27448</strain>
    </source>
</reference>
<accession>A0A0D7CK47</accession>
<dbReference type="EMBL" id="JRKI01000029">
    <property type="protein sequence ID" value="KIZ16210.1"/>
    <property type="molecule type" value="Genomic_DNA"/>
</dbReference>
<keyword evidence="3" id="KW-1185">Reference proteome</keyword>
<sequence length="92" mass="11151">MEWRLLTMARAACRLRFRVMASYRVTPDEEGSLVVYERTRRYTRGQSNPDSGEDEEEGDQGKEWERVHRTRHKEPAERQERSSRRPTRQRKE</sequence>
<evidence type="ECO:0000313" key="2">
    <source>
        <dbReference type="EMBL" id="KIZ16210.1"/>
    </source>
</evidence>
<evidence type="ECO:0000256" key="1">
    <source>
        <dbReference type="SAM" id="MobiDB-lite"/>
    </source>
</evidence>
<dbReference type="AlphaFoldDB" id="A0A0D7CK47"/>
<name>A0A0D7CK47_9ACTN</name>
<feature type="compositionally biased region" description="Basic and acidic residues" evidence="1">
    <location>
        <begin position="59"/>
        <end position="83"/>
    </location>
</feature>
<proteinExistence type="predicted"/>
<dbReference type="Proteomes" id="UP000032458">
    <property type="component" value="Unassembled WGS sequence"/>
</dbReference>
<protein>
    <submittedName>
        <fullName evidence="2">Uncharacterized protein</fullName>
    </submittedName>
</protein>
<dbReference type="InterPro" id="IPR008634">
    <property type="entry name" value="Gas-vesicle_GvpO"/>
</dbReference>
<dbReference type="GO" id="GO:0031412">
    <property type="term" value="P:gas vesicle organization"/>
    <property type="evidence" value="ECO:0007669"/>
    <property type="project" value="InterPro"/>
</dbReference>
<feature type="region of interest" description="Disordered" evidence="1">
    <location>
        <begin position="41"/>
        <end position="92"/>
    </location>
</feature>
<dbReference type="PATRIC" id="fig|1240678.4.peg.5055"/>
<evidence type="ECO:0000313" key="3">
    <source>
        <dbReference type="Proteomes" id="UP000032458"/>
    </source>
</evidence>